<accession>A0AAV2D8M9</accession>
<sequence length="272" mass="30210">MEAEVSTEVAASEATNSEPRLAKTEEPLSLQNQEVQADSPFPPSSAQLTSRKLIAELSTMTSNCKSPSNDRISSNADHGCGVVQQQREKMVEFFGMSLEAICQTISLDEVESTALKLTEHSTDPEEKTILKALVSRLAEFKQVIPSSLATNETSNAAKSLMPQITKDMEVKLVQRKRKLSSLEVEVSRLGEEGMKLEAEIQQLSARKAKLIDKRNSAVVKLEKANKEASKELEEFKKQCDENKQVIENGLKAKERLAQSNASWKLFKENLGW</sequence>
<gene>
    <name evidence="3" type="ORF">LTRI10_LOCUS12041</name>
</gene>
<protein>
    <submittedName>
        <fullName evidence="3">Uncharacterized protein</fullName>
    </submittedName>
</protein>
<keyword evidence="4" id="KW-1185">Reference proteome</keyword>
<dbReference type="Proteomes" id="UP001497516">
    <property type="component" value="Chromosome 2"/>
</dbReference>
<evidence type="ECO:0000256" key="1">
    <source>
        <dbReference type="SAM" id="Coils"/>
    </source>
</evidence>
<evidence type="ECO:0000313" key="3">
    <source>
        <dbReference type="EMBL" id="CAL1369421.1"/>
    </source>
</evidence>
<feature type="region of interest" description="Disordered" evidence="2">
    <location>
        <begin position="1"/>
        <end position="48"/>
    </location>
</feature>
<name>A0AAV2D8M9_9ROSI</name>
<evidence type="ECO:0000313" key="4">
    <source>
        <dbReference type="Proteomes" id="UP001497516"/>
    </source>
</evidence>
<organism evidence="3 4">
    <name type="scientific">Linum trigynum</name>
    <dbReference type="NCBI Taxonomy" id="586398"/>
    <lineage>
        <taxon>Eukaryota</taxon>
        <taxon>Viridiplantae</taxon>
        <taxon>Streptophyta</taxon>
        <taxon>Embryophyta</taxon>
        <taxon>Tracheophyta</taxon>
        <taxon>Spermatophyta</taxon>
        <taxon>Magnoliopsida</taxon>
        <taxon>eudicotyledons</taxon>
        <taxon>Gunneridae</taxon>
        <taxon>Pentapetalae</taxon>
        <taxon>rosids</taxon>
        <taxon>fabids</taxon>
        <taxon>Malpighiales</taxon>
        <taxon>Linaceae</taxon>
        <taxon>Linum</taxon>
    </lineage>
</organism>
<dbReference type="EMBL" id="OZ034815">
    <property type="protein sequence ID" value="CAL1369421.1"/>
    <property type="molecule type" value="Genomic_DNA"/>
</dbReference>
<proteinExistence type="predicted"/>
<reference evidence="3 4" key="1">
    <citation type="submission" date="2024-04" db="EMBL/GenBank/DDBJ databases">
        <authorList>
            <person name="Fracassetti M."/>
        </authorList>
    </citation>
    <scope>NUCLEOTIDE SEQUENCE [LARGE SCALE GENOMIC DNA]</scope>
</reference>
<dbReference type="AlphaFoldDB" id="A0AAV2D8M9"/>
<feature type="coiled-coil region" evidence="1">
    <location>
        <begin position="179"/>
        <end position="245"/>
    </location>
</feature>
<keyword evidence="1" id="KW-0175">Coiled coil</keyword>
<evidence type="ECO:0000256" key="2">
    <source>
        <dbReference type="SAM" id="MobiDB-lite"/>
    </source>
</evidence>
<feature type="compositionally biased region" description="Low complexity" evidence="2">
    <location>
        <begin position="1"/>
        <end position="15"/>
    </location>
</feature>